<keyword evidence="1" id="KW-0732">Signal</keyword>
<evidence type="ECO:0000313" key="2">
    <source>
        <dbReference type="Proteomes" id="UP001652661"/>
    </source>
</evidence>
<reference evidence="3" key="2">
    <citation type="submission" date="2025-08" db="UniProtKB">
        <authorList>
            <consortium name="RefSeq"/>
        </authorList>
    </citation>
    <scope>IDENTIFICATION</scope>
    <source>
        <strain evidence="3">14028-0561.14</strain>
        <tissue evidence="3">Whole fly</tissue>
    </source>
</reference>
<dbReference type="InterPro" id="IPR010512">
    <property type="entry name" value="DUF1091"/>
</dbReference>
<feature type="signal peptide" evidence="1">
    <location>
        <begin position="1"/>
        <end position="22"/>
    </location>
</feature>
<reference evidence="2" key="1">
    <citation type="submission" date="2025-05" db="UniProtKB">
        <authorList>
            <consortium name="RefSeq"/>
        </authorList>
    </citation>
    <scope>NUCLEOTIDE SEQUENCE [LARGE SCALE GENOMIC DNA]</scope>
    <source>
        <strain evidence="2">14028-0561.14</strain>
    </source>
</reference>
<dbReference type="PANTHER" id="PTHR21112:SF0">
    <property type="entry name" value="CHEMOSENSORY PROTEIN A 29A-RELATED"/>
    <property type="match status" value="1"/>
</dbReference>
<dbReference type="OrthoDB" id="8043478at2759"/>
<evidence type="ECO:0000256" key="1">
    <source>
        <dbReference type="SAM" id="SignalP"/>
    </source>
</evidence>
<protein>
    <submittedName>
        <fullName evidence="3">Uncharacterized protein</fullName>
    </submittedName>
</protein>
<evidence type="ECO:0000313" key="3">
    <source>
        <dbReference type="RefSeq" id="XP_017025084.1"/>
    </source>
</evidence>
<dbReference type="Pfam" id="PF06477">
    <property type="entry name" value="DUF1091"/>
    <property type="match status" value="1"/>
</dbReference>
<name>A0A6P4INM9_DROKI</name>
<proteinExistence type="predicted"/>
<accession>A0A6P4INM9</accession>
<dbReference type="AlphaFoldDB" id="A0A6P4INM9"/>
<sequence length="188" mass="21430">MYSRCLFTGVFLGVLLIHSCRARKWDYEPISLTSTTSDPSQLKVEAKIDRIGRGDFAISANVEWKYPTDESTTIEAVVYRSSSGAEADYKLLPWSIPKQPFYDYLDSYYKDVIMKNFKHCSNIPQFEGKFQPPWPVQTYVIDKCVLGEGEGLPEVAPPGFYKIICNFTGTDQPSWGFVAIFKLTTKMF</sequence>
<keyword evidence="2" id="KW-1185">Reference proteome</keyword>
<dbReference type="Proteomes" id="UP001652661">
    <property type="component" value="Chromosome 2R"/>
</dbReference>
<organism evidence="2 3">
    <name type="scientific">Drosophila kikkawai</name>
    <name type="common">Fruit fly</name>
    <dbReference type="NCBI Taxonomy" id="30033"/>
    <lineage>
        <taxon>Eukaryota</taxon>
        <taxon>Metazoa</taxon>
        <taxon>Ecdysozoa</taxon>
        <taxon>Arthropoda</taxon>
        <taxon>Hexapoda</taxon>
        <taxon>Insecta</taxon>
        <taxon>Pterygota</taxon>
        <taxon>Neoptera</taxon>
        <taxon>Endopterygota</taxon>
        <taxon>Diptera</taxon>
        <taxon>Brachycera</taxon>
        <taxon>Muscomorpha</taxon>
        <taxon>Ephydroidea</taxon>
        <taxon>Drosophilidae</taxon>
        <taxon>Drosophila</taxon>
        <taxon>Sophophora</taxon>
    </lineage>
</organism>
<feature type="chain" id="PRO_5028036064" evidence="1">
    <location>
        <begin position="23"/>
        <end position="188"/>
    </location>
</feature>
<dbReference type="PANTHER" id="PTHR21112">
    <property type="entry name" value="CHEMOSENSORY PROTEIN A 29A-RELATED"/>
    <property type="match status" value="1"/>
</dbReference>
<gene>
    <name evidence="3" type="primary">LOC108076661</name>
</gene>
<dbReference type="RefSeq" id="XP_017025084.1">
    <property type="nucleotide sequence ID" value="XM_017169595.2"/>
</dbReference>
<dbReference type="GeneID" id="108076661"/>